<keyword evidence="6" id="KW-1185">Reference proteome</keyword>
<keyword evidence="1 3" id="KW-0489">Methyltransferase</keyword>
<dbReference type="PANTHER" id="PTHR11103">
    <property type="entry name" value="SLR1189 PROTEIN"/>
    <property type="match status" value="1"/>
</dbReference>
<name>A0ABX5IV97_9GAMM</name>
<keyword evidence="3" id="KW-0479">Metal-binding</keyword>
<keyword evidence="2 3" id="KW-0808">Transferase</keyword>
<dbReference type="Gene3D" id="3.20.20.330">
    <property type="entry name" value="Homocysteine-binding-like domain"/>
    <property type="match status" value="1"/>
</dbReference>
<dbReference type="Pfam" id="PF02574">
    <property type="entry name" value="S-methyl_trans"/>
    <property type="match status" value="1"/>
</dbReference>
<dbReference type="InterPro" id="IPR017226">
    <property type="entry name" value="BHMT-like"/>
</dbReference>
<evidence type="ECO:0000256" key="3">
    <source>
        <dbReference type="PROSITE-ProRule" id="PRU00333"/>
    </source>
</evidence>
<organism evidence="5 6">
    <name type="scientific">Halomonas litopenaei</name>
    <dbReference type="NCBI Taxonomy" id="2109328"/>
    <lineage>
        <taxon>Bacteria</taxon>
        <taxon>Pseudomonadati</taxon>
        <taxon>Pseudomonadota</taxon>
        <taxon>Gammaproteobacteria</taxon>
        <taxon>Oceanospirillales</taxon>
        <taxon>Halomonadaceae</taxon>
        <taxon>Halomonas</taxon>
    </lineage>
</organism>
<evidence type="ECO:0000259" key="4">
    <source>
        <dbReference type="PROSITE" id="PS50970"/>
    </source>
</evidence>
<dbReference type="InterPro" id="IPR003726">
    <property type="entry name" value="HCY_dom"/>
</dbReference>
<evidence type="ECO:0000256" key="2">
    <source>
        <dbReference type="ARBA" id="ARBA00022679"/>
    </source>
</evidence>
<evidence type="ECO:0000313" key="6">
    <source>
        <dbReference type="Proteomes" id="UP000241895"/>
    </source>
</evidence>
<protein>
    <submittedName>
        <fullName evidence="5">Homocysteine S-methyltransferase</fullName>
    </submittedName>
</protein>
<evidence type="ECO:0000313" key="5">
    <source>
        <dbReference type="EMBL" id="PTL94487.1"/>
    </source>
</evidence>
<dbReference type="EMBL" id="PXNS01000006">
    <property type="protein sequence ID" value="PTL94487.1"/>
    <property type="molecule type" value="Genomic_DNA"/>
</dbReference>
<keyword evidence="3" id="KW-0862">Zinc</keyword>
<accession>A0ABX5IV97</accession>
<dbReference type="PANTHER" id="PTHR11103:SF18">
    <property type="entry name" value="SLR1189 PROTEIN"/>
    <property type="match status" value="1"/>
</dbReference>
<sequence>MMDLTLLDGGMGRELKRIGAPFSQPLWSAQALIEAPDRVIEAHLNFIRAGARVITANSYACVPFHLGERRYREEGPALASLAARLAAQAASCWQDESVQPPSQANAPEASLSVAGCLPPALGSYRPDLFDPGRAREITTALYHAQDPHVDLWLAETLSSLAEISVMQEVLAASEKPRWYALTLQDEVSDIARLRSGESVAEATQQLCQGGADAILFNCSIPEVMAQALVDAGDAMQRLKLSRPLGAYANSFSPIGDAHRANTTLTADRELTPAGYLDYAKRWHSLGASLIGGCCGIHPAHIETLDAWKQAAHH</sequence>
<dbReference type="PROSITE" id="PS50970">
    <property type="entry name" value="HCY"/>
    <property type="match status" value="1"/>
</dbReference>
<evidence type="ECO:0000256" key="1">
    <source>
        <dbReference type="ARBA" id="ARBA00022603"/>
    </source>
</evidence>
<feature type="domain" description="Hcy-binding" evidence="4">
    <location>
        <begin position="1"/>
        <end position="308"/>
    </location>
</feature>
<dbReference type="Proteomes" id="UP000241895">
    <property type="component" value="Unassembled WGS sequence"/>
</dbReference>
<feature type="binding site" evidence="3">
    <location>
        <position position="218"/>
    </location>
    <ligand>
        <name>Zn(2+)</name>
        <dbReference type="ChEBI" id="CHEBI:29105"/>
    </ligand>
</feature>
<comment type="caution">
    <text evidence="5">The sequence shown here is derived from an EMBL/GenBank/DDBJ whole genome shotgun (WGS) entry which is preliminary data.</text>
</comment>
<gene>
    <name evidence="5" type="ORF">C6W88_13200</name>
</gene>
<feature type="binding site" evidence="3">
    <location>
        <position position="294"/>
    </location>
    <ligand>
        <name>Zn(2+)</name>
        <dbReference type="ChEBI" id="CHEBI:29105"/>
    </ligand>
</feature>
<proteinExistence type="predicted"/>
<dbReference type="SUPFAM" id="SSF82282">
    <property type="entry name" value="Homocysteine S-methyltransferase"/>
    <property type="match status" value="1"/>
</dbReference>
<feature type="binding site" evidence="3">
    <location>
        <position position="293"/>
    </location>
    <ligand>
        <name>Zn(2+)</name>
        <dbReference type="ChEBI" id="CHEBI:29105"/>
    </ligand>
</feature>
<dbReference type="InterPro" id="IPR036589">
    <property type="entry name" value="HCY_dom_sf"/>
</dbReference>
<comment type="cofactor">
    <cofactor evidence="3">
        <name>Zn(2+)</name>
        <dbReference type="ChEBI" id="CHEBI:29105"/>
    </cofactor>
</comment>
<reference evidence="5 6" key="1">
    <citation type="submission" date="2018-03" db="EMBL/GenBank/DDBJ databases">
        <authorList>
            <person name="Zhou J."/>
            <person name="Li X."/>
            <person name="Xue M."/>
            <person name="Yin J."/>
        </authorList>
    </citation>
    <scope>NUCLEOTIDE SEQUENCE [LARGE SCALE GENOMIC DNA]</scope>
    <source>
        <strain evidence="5 6">SYSU ZJ2214</strain>
    </source>
</reference>
<dbReference type="PIRSF" id="PIRSF037505">
    <property type="entry name" value="Betaine_HMT"/>
    <property type="match status" value="1"/>
</dbReference>